<feature type="compositionally biased region" description="Polar residues" evidence="1">
    <location>
        <begin position="224"/>
        <end position="248"/>
    </location>
</feature>
<protein>
    <submittedName>
        <fullName evidence="2">Uncharacterized protein</fullName>
    </submittedName>
</protein>
<dbReference type="EMBL" id="MU006068">
    <property type="protein sequence ID" value="KAF2857099.1"/>
    <property type="molecule type" value="Genomic_DNA"/>
</dbReference>
<evidence type="ECO:0000313" key="3">
    <source>
        <dbReference type="Proteomes" id="UP000799421"/>
    </source>
</evidence>
<feature type="region of interest" description="Disordered" evidence="1">
    <location>
        <begin position="594"/>
        <end position="670"/>
    </location>
</feature>
<dbReference type="AlphaFoldDB" id="A0A6A7BQX7"/>
<sequence>MVSSPRGSAGPDATSRPPLIKRNSSASSQGGATRHARTADIGDVLQLRQGTHVVAGGRTRHTLMRTHSSMRNLPKLGKQAPVNPSEARKNQRRSHAGDTEIRLPGSLEASKSPIKRNLTVSDLQRTFSKVKLKNNLSHGQLTKFNGSGRNAARRFSNGSKAKEKNPRGDAANPDHGGGLFHDQRKRKGKKVGFAIGSVEDAGDSVGAAAESSANDPPEDDWEDQSISPCSTRQNTANNSRRSSITADNIVSDKPPSPAKIVSQATITEQVEQVEPAGQIEQVRQVEQVKQSERVEQAEEVEQDGVDEQADRISTALAVADEDASSTLKQQHEDVELSNNSLTGALSNPVIKHIAGITHPAPALVSNISAMNSQLGSSVHSSSSSKTNMGGDKGTMEDELVSRFVPSTSQTSSGIIEGMRQSSYPEVTALNKAKSAAMYYGTAGTSPGSHLSGSSGAATPALGRSRIELRMLQDKALADLEEAAERQPSLPFHVFDRRNETLKSHKSQSALGGDISSARRCLSSVSFGAEMFQGRFKAINAELAMVEQFHNPIVDSVQRLRNSKFSRLGRTKSLANRQAEVMETSRSAIHLPGKSILTKEPRKAQPTTTNNSPVKASVIASPEEGSPTTKLHVPKPSLSTLGSLSKSMAADAATPTSETEGPCRNPRRGVSFSEVPPQVREINSQHVDDDCAAIARALWNIR</sequence>
<feature type="compositionally biased region" description="Polar residues" evidence="1">
    <location>
        <begin position="604"/>
        <end position="613"/>
    </location>
</feature>
<feature type="compositionally biased region" description="Polar residues" evidence="1">
    <location>
        <begin position="22"/>
        <end position="31"/>
    </location>
</feature>
<evidence type="ECO:0000313" key="2">
    <source>
        <dbReference type="EMBL" id="KAF2857099.1"/>
    </source>
</evidence>
<feature type="region of interest" description="Disordered" evidence="1">
    <location>
        <begin position="374"/>
        <end position="393"/>
    </location>
</feature>
<dbReference type="Proteomes" id="UP000799421">
    <property type="component" value="Unassembled WGS sequence"/>
</dbReference>
<dbReference type="OrthoDB" id="5430106at2759"/>
<feature type="region of interest" description="Disordered" evidence="1">
    <location>
        <begin position="202"/>
        <end position="257"/>
    </location>
</feature>
<accession>A0A6A7BQX7</accession>
<feature type="region of interest" description="Disordered" evidence="1">
    <location>
        <begin position="1"/>
        <end position="42"/>
    </location>
</feature>
<gene>
    <name evidence="2" type="ORF">K470DRAFT_261133</name>
</gene>
<proteinExistence type="predicted"/>
<feature type="region of interest" description="Disordered" evidence="1">
    <location>
        <begin position="65"/>
        <end position="112"/>
    </location>
</feature>
<organism evidence="2 3">
    <name type="scientific">Piedraia hortae CBS 480.64</name>
    <dbReference type="NCBI Taxonomy" id="1314780"/>
    <lineage>
        <taxon>Eukaryota</taxon>
        <taxon>Fungi</taxon>
        <taxon>Dikarya</taxon>
        <taxon>Ascomycota</taxon>
        <taxon>Pezizomycotina</taxon>
        <taxon>Dothideomycetes</taxon>
        <taxon>Dothideomycetidae</taxon>
        <taxon>Capnodiales</taxon>
        <taxon>Piedraiaceae</taxon>
        <taxon>Piedraia</taxon>
    </lineage>
</organism>
<feature type="compositionally biased region" description="Polar residues" evidence="1">
    <location>
        <begin position="138"/>
        <end position="148"/>
    </location>
</feature>
<name>A0A6A7BQX7_9PEZI</name>
<feature type="compositionally biased region" description="Polar residues" evidence="1">
    <location>
        <begin position="636"/>
        <end position="645"/>
    </location>
</feature>
<reference evidence="2" key="1">
    <citation type="journal article" date="2020" name="Stud. Mycol.">
        <title>101 Dothideomycetes genomes: a test case for predicting lifestyles and emergence of pathogens.</title>
        <authorList>
            <person name="Haridas S."/>
            <person name="Albert R."/>
            <person name="Binder M."/>
            <person name="Bloem J."/>
            <person name="Labutti K."/>
            <person name="Salamov A."/>
            <person name="Andreopoulos B."/>
            <person name="Baker S."/>
            <person name="Barry K."/>
            <person name="Bills G."/>
            <person name="Bluhm B."/>
            <person name="Cannon C."/>
            <person name="Castanera R."/>
            <person name="Culley D."/>
            <person name="Daum C."/>
            <person name="Ezra D."/>
            <person name="Gonzalez J."/>
            <person name="Henrissat B."/>
            <person name="Kuo A."/>
            <person name="Liang C."/>
            <person name="Lipzen A."/>
            <person name="Lutzoni F."/>
            <person name="Magnuson J."/>
            <person name="Mondo S."/>
            <person name="Nolan M."/>
            <person name="Ohm R."/>
            <person name="Pangilinan J."/>
            <person name="Park H.-J."/>
            <person name="Ramirez L."/>
            <person name="Alfaro M."/>
            <person name="Sun H."/>
            <person name="Tritt A."/>
            <person name="Yoshinaga Y."/>
            <person name="Zwiers L.-H."/>
            <person name="Turgeon B."/>
            <person name="Goodwin S."/>
            <person name="Spatafora J."/>
            <person name="Crous P."/>
            <person name="Grigoriev I."/>
        </authorList>
    </citation>
    <scope>NUCLEOTIDE SEQUENCE</scope>
    <source>
        <strain evidence="2">CBS 480.64</strain>
    </source>
</reference>
<feature type="compositionally biased region" description="Low complexity" evidence="1">
    <location>
        <begin position="374"/>
        <end position="384"/>
    </location>
</feature>
<evidence type="ECO:0000256" key="1">
    <source>
        <dbReference type="SAM" id="MobiDB-lite"/>
    </source>
</evidence>
<keyword evidence="3" id="KW-1185">Reference proteome</keyword>
<feature type="region of interest" description="Disordered" evidence="1">
    <location>
        <begin position="138"/>
        <end position="187"/>
    </location>
</feature>